<organism evidence="6">
    <name type="scientific">uncultured organism</name>
    <dbReference type="NCBI Taxonomy" id="155900"/>
    <lineage>
        <taxon>unclassified sequences</taxon>
        <taxon>environmental samples</taxon>
    </lineage>
</organism>
<name>F8V3G0_9ZZZZ</name>
<evidence type="ECO:0000256" key="2">
    <source>
        <dbReference type="ARBA" id="ARBA00023277"/>
    </source>
</evidence>
<reference evidence="6" key="2">
    <citation type="journal article" date="2012" name="Biotechnol. Lett.">
        <title>Retrieval of glycoside hydrolase family 9 cellulase genes from environmental DNA by metagenomic gene specific multi-primer PCR.</title>
        <authorList>
            <person name="Xiong X."/>
            <person name="Yin X."/>
            <person name="Pei X."/>
            <person name="Jin P."/>
            <person name="Zhang A."/>
            <person name="Li Y."/>
            <person name="Gong W."/>
            <person name="Wang Q."/>
        </authorList>
    </citation>
    <scope>NUCLEOTIDE SEQUENCE</scope>
</reference>
<keyword evidence="4" id="KW-0624">Polysaccharide degradation</keyword>
<dbReference type="Pfam" id="PF00759">
    <property type="entry name" value="Glyco_hydro_9"/>
    <property type="match status" value="1"/>
</dbReference>
<evidence type="ECO:0000259" key="5">
    <source>
        <dbReference type="Pfam" id="PF00759"/>
    </source>
</evidence>
<dbReference type="PANTHER" id="PTHR22298">
    <property type="entry name" value="ENDO-1,4-BETA-GLUCANASE"/>
    <property type="match status" value="1"/>
</dbReference>
<keyword evidence="3" id="KW-0326">Glycosidase</keyword>
<keyword evidence="2" id="KW-0119">Carbohydrate metabolism</keyword>
<reference evidence="6" key="1">
    <citation type="submission" date="2011-05" db="EMBL/GenBank/DDBJ databases">
        <title>Combinatorial multi-primer PCR(CMP-PCR), a novel stratgy for recovery of metagenomic enzyme family genes.</title>
        <authorList>
            <person name="Wang Q.Y."/>
            <person name="Xiong X.L."/>
            <person name="Wu H.L."/>
            <person name="Jin P."/>
            <person name="Zhou X.L."/>
        </authorList>
    </citation>
    <scope>NUCLEOTIDE SEQUENCE</scope>
</reference>
<keyword evidence="1 6" id="KW-0378">Hydrolase</keyword>
<dbReference type="InterPro" id="IPR033126">
    <property type="entry name" value="Glyco_hydro_9_Asp/Glu_AS"/>
</dbReference>
<dbReference type="GO" id="GO:0000272">
    <property type="term" value="P:polysaccharide catabolic process"/>
    <property type="evidence" value="ECO:0007669"/>
    <property type="project" value="UniProtKB-KW"/>
</dbReference>
<dbReference type="PROSITE" id="PS00698">
    <property type="entry name" value="GH9_3"/>
    <property type="match status" value="1"/>
</dbReference>
<accession>F8V3G0</accession>
<dbReference type="AlphaFoldDB" id="F8V3G0"/>
<evidence type="ECO:0000256" key="4">
    <source>
        <dbReference type="ARBA" id="ARBA00023326"/>
    </source>
</evidence>
<feature type="non-terminal residue" evidence="6">
    <location>
        <position position="1"/>
    </location>
</feature>
<dbReference type="InterPro" id="IPR001701">
    <property type="entry name" value="Glyco_hydro_9"/>
</dbReference>
<feature type="non-terminal residue" evidence="6">
    <location>
        <position position="397"/>
    </location>
</feature>
<feature type="domain" description="Glycoside hydrolase family 9" evidence="5">
    <location>
        <begin position="1"/>
        <end position="396"/>
    </location>
</feature>
<dbReference type="GO" id="GO:0004553">
    <property type="term" value="F:hydrolase activity, hydrolyzing O-glycosyl compounds"/>
    <property type="evidence" value="ECO:0007669"/>
    <property type="project" value="InterPro"/>
</dbReference>
<dbReference type="Gene3D" id="1.50.10.10">
    <property type="match status" value="1"/>
</dbReference>
<evidence type="ECO:0000313" key="6">
    <source>
        <dbReference type="EMBL" id="AEH57933.1"/>
    </source>
</evidence>
<protein>
    <submittedName>
        <fullName evidence="6">Glycoside hydrolase family 9 cellulase</fullName>
    </submittedName>
</protein>
<dbReference type="InterPro" id="IPR008928">
    <property type="entry name" value="6-hairpin_glycosidase_sf"/>
</dbReference>
<evidence type="ECO:0000256" key="1">
    <source>
        <dbReference type="ARBA" id="ARBA00022801"/>
    </source>
</evidence>
<proteinExistence type="predicted"/>
<dbReference type="SUPFAM" id="SSF48208">
    <property type="entry name" value="Six-hairpin glycosidases"/>
    <property type="match status" value="1"/>
</dbReference>
<sequence>GKYVVNGGVSVWLLLNTWEQRAQGQKKSPSDDALNIPESGNGVPDILDEARFELEWMIRMQVTEQDDPEHVGMVHHRARELNFTAMGKAPDTKAMEPRYLRDIDTSATLNLAATAAQAARIYAPYDKKFAATCLEKATLAWNAAIAHPALFGPDNGVKGVGQYQDYEVDDNFFWAAAELWISTGQKTYLDHLQGSKFYAAPSRNAGGSTSAFNWQIADALGTISLSMGLRELPDGSLERHRKCLIDFADLLLTLTEQQGYRYPFRPGVYPWGSNSVVLNNGIVLALAAQFTGDPRYLTAAIYSMDYVLGRNPNDFSYVTGYGEIFMLHPHHRFWAHSYDKRLPAPPAGSLSGGPNSSLQDPTVAFHRKGCPGAKCYLDNIESFSTNEVAINWNAPLA</sequence>
<dbReference type="InterPro" id="IPR012341">
    <property type="entry name" value="6hp_glycosidase-like_sf"/>
</dbReference>
<evidence type="ECO:0000256" key="3">
    <source>
        <dbReference type="ARBA" id="ARBA00023295"/>
    </source>
</evidence>
<dbReference type="EMBL" id="JN020794">
    <property type="protein sequence ID" value="AEH57933.1"/>
    <property type="molecule type" value="Genomic_DNA"/>
</dbReference>